<feature type="domain" description="Acyltransferase 3" evidence="2">
    <location>
        <begin position="7"/>
        <end position="320"/>
    </location>
</feature>
<dbReference type="EC" id="2.3.1.-" evidence="4"/>
<feature type="transmembrane region" description="Helical" evidence="1">
    <location>
        <begin position="74"/>
        <end position="93"/>
    </location>
</feature>
<dbReference type="InterPro" id="IPR002656">
    <property type="entry name" value="Acyl_transf_3_dom"/>
</dbReference>
<dbReference type="EMBL" id="FLQP01000033">
    <property type="protein sequence ID" value="SBS64951.1"/>
    <property type="molecule type" value="Genomic_DNA"/>
</dbReference>
<keyword evidence="1" id="KW-1133">Transmembrane helix</keyword>
<dbReference type="Pfam" id="PF01757">
    <property type="entry name" value="Acyl_transf_3"/>
    <property type="match status" value="1"/>
</dbReference>
<keyword evidence="4" id="KW-0012">Acyltransferase</keyword>
<evidence type="ECO:0000313" key="5">
    <source>
        <dbReference type="Proteomes" id="UP000092876"/>
    </source>
</evidence>
<dbReference type="AlphaFoldDB" id="A0A1C3IU68"/>
<accession>A0A1C3IU68</accession>
<dbReference type="Pfam" id="PF19040">
    <property type="entry name" value="SGNH"/>
    <property type="match status" value="1"/>
</dbReference>
<evidence type="ECO:0000256" key="1">
    <source>
        <dbReference type="SAM" id="Phobius"/>
    </source>
</evidence>
<organism evidence="4 5">
    <name type="scientific">Vibrio atlanticus</name>
    <dbReference type="NCBI Taxonomy" id="693153"/>
    <lineage>
        <taxon>Bacteria</taxon>
        <taxon>Pseudomonadati</taxon>
        <taxon>Pseudomonadota</taxon>
        <taxon>Gammaproteobacteria</taxon>
        <taxon>Vibrionales</taxon>
        <taxon>Vibrionaceae</taxon>
        <taxon>Vibrio</taxon>
    </lineage>
</organism>
<dbReference type="InterPro" id="IPR043968">
    <property type="entry name" value="SGNH"/>
</dbReference>
<feature type="transmembrane region" description="Helical" evidence="1">
    <location>
        <begin position="36"/>
        <end position="53"/>
    </location>
</feature>
<protein>
    <submittedName>
        <fullName evidence="4">O-acetyltransferase OatA</fullName>
        <ecNumber evidence="4">2.3.1.-</ecNumber>
    </submittedName>
</protein>
<proteinExistence type="predicted"/>
<gene>
    <name evidence="4" type="primary">oatA</name>
    <name evidence="4" type="ORF">VAT7223_02433</name>
</gene>
<feature type="transmembrane region" description="Helical" evidence="1">
    <location>
        <begin position="344"/>
        <end position="361"/>
    </location>
</feature>
<feature type="transmembrane region" description="Helical" evidence="1">
    <location>
        <begin position="220"/>
        <end position="238"/>
    </location>
</feature>
<feature type="transmembrane region" description="Helical" evidence="1">
    <location>
        <begin position="244"/>
        <end position="263"/>
    </location>
</feature>
<feature type="domain" description="SGNH" evidence="3">
    <location>
        <begin position="391"/>
        <end position="645"/>
    </location>
</feature>
<dbReference type="GO" id="GO:0016747">
    <property type="term" value="F:acyltransferase activity, transferring groups other than amino-acyl groups"/>
    <property type="evidence" value="ECO:0007669"/>
    <property type="project" value="InterPro"/>
</dbReference>
<evidence type="ECO:0000313" key="4">
    <source>
        <dbReference type="EMBL" id="SBS64951.1"/>
    </source>
</evidence>
<feature type="transmembrane region" description="Helical" evidence="1">
    <location>
        <begin position="305"/>
        <end position="323"/>
    </location>
</feature>
<dbReference type="PANTHER" id="PTHR23028:SF53">
    <property type="entry name" value="ACYL_TRANSF_3 DOMAIN-CONTAINING PROTEIN"/>
    <property type="match status" value="1"/>
</dbReference>
<dbReference type="GeneID" id="94234728"/>
<dbReference type="GO" id="GO:0009103">
    <property type="term" value="P:lipopolysaccharide biosynthetic process"/>
    <property type="evidence" value="ECO:0007669"/>
    <property type="project" value="TreeGrafter"/>
</dbReference>
<keyword evidence="1" id="KW-0812">Transmembrane</keyword>
<evidence type="ECO:0000259" key="2">
    <source>
        <dbReference type="Pfam" id="PF01757"/>
    </source>
</evidence>
<evidence type="ECO:0000259" key="3">
    <source>
        <dbReference type="Pfam" id="PF19040"/>
    </source>
</evidence>
<dbReference type="InterPro" id="IPR050879">
    <property type="entry name" value="Acyltransferase_3"/>
</dbReference>
<keyword evidence="4" id="KW-0808">Transferase</keyword>
<name>A0A1C3IU68_9VIBR</name>
<dbReference type="RefSeq" id="WP_065679358.1">
    <property type="nucleotide sequence ID" value="NZ_AP025461.1"/>
</dbReference>
<feature type="transmembrane region" description="Helical" evidence="1">
    <location>
        <begin position="12"/>
        <end position="30"/>
    </location>
</feature>
<dbReference type="Proteomes" id="UP000092876">
    <property type="component" value="Unassembled WGS sequence"/>
</dbReference>
<dbReference type="GO" id="GO:0016020">
    <property type="term" value="C:membrane"/>
    <property type="evidence" value="ECO:0007669"/>
    <property type="project" value="TreeGrafter"/>
</dbReference>
<keyword evidence="1" id="KW-0472">Membrane</keyword>
<feature type="transmembrane region" description="Helical" evidence="1">
    <location>
        <begin position="165"/>
        <end position="182"/>
    </location>
</feature>
<dbReference type="PANTHER" id="PTHR23028">
    <property type="entry name" value="ACETYLTRANSFERASE"/>
    <property type="match status" value="1"/>
</dbReference>
<feature type="transmembrane region" description="Helical" evidence="1">
    <location>
        <begin position="275"/>
        <end position="293"/>
    </location>
</feature>
<reference evidence="5" key="1">
    <citation type="submission" date="2016-06" db="EMBL/GenBank/DDBJ databases">
        <authorList>
            <person name="Rodrigo-Torres Lidia"/>
            <person name="Arahal R.David."/>
        </authorList>
    </citation>
    <scope>NUCLEOTIDE SEQUENCE [LARGE SCALE GENOMIC DNA]</scope>
    <source>
        <strain evidence="5">CECT 7223</strain>
    </source>
</reference>
<sequence>MNKNFRYDINALRALAVSIVVIFHFFPGFITGGFLGVDVFFVISGFLMTKIIMSSLETNTFSLKDFYLARAKRIIPALAVMCLVVLLVGIIYLDPWALRKLGKHILTSVGFVSNHTYLKESGYFDVAAQSKWLLHTWSLSVEWQFYVLYPLVLMATYKLFGAKGAAVAIGTTLIGSLAYNYAYLGSSASYYTLPSRAWELLAGSVVALKREPIELKKSNVQLLLLVAIASLFISPVLIDSSTLWPSHVTLIPVIATAIILLLNLDLNFTFHKSRLIQWVGLCSYSIYLWHWPINVFIKNLTSNTITHNIVGVMVSVLMGILSFKFIESYRPKERPKGGKFFLNYYPLVLASFIALIGQVIYESEGLLWRLDKTQLVIAQSVYDRNPRSGECHVEFGPSPECHYGSGPVSAIVLGDSHGASIVRSVEASAPNDTSVIDWTRSACPTISGIKRVLSSGELSEECGDFVSASLIKAKTNYPNVPVVVINRMGGYLYGSNEDGWQSENEKISLIAGDKRFQTRSEEYLNSILSSFEKTMCELSQSNPVYLVKPIPELKKDVPKTMYKYSILNQSDISVSIPLEEYRQRTALITKSYEKISQNCRVTLIDPEPIFCDDQQCRGDINNHPTYVDDDHLNEFGAGQLIPQFREKIWGQPAP</sequence>